<evidence type="ECO:0000256" key="1">
    <source>
        <dbReference type="SAM" id="MobiDB-lite"/>
    </source>
</evidence>
<feature type="region of interest" description="Disordered" evidence="1">
    <location>
        <begin position="285"/>
        <end position="309"/>
    </location>
</feature>
<dbReference type="AlphaFoldDB" id="G8WWS5"/>
<dbReference type="EMBL" id="CP003219">
    <property type="protein sequence ID" value="AEW94962.1"/>
    <property type="molecule type" value="Genomic_DNA"/>
</dbReference>
<organism evidence="3 4">
    <name type="scientific">Streptantibioticus cattleyicolor (strain ATCC 35852 / DSM 46488 / JCM 4925 / NBRC 14057 / NRRL 8057)</name>
    <name type="common">Streptomyces cattleya</name>
    <dbReference type="NCBI Taxonomy" id="1003195"/>
    <lineage>
        <taxon>Bacteria</taxon>
        <taxon>Bacillati</taxon>
        <taxon>Actinomycetota</taxon>
        <taxon>Actinomycetes</taxon>
        <taxon>Kitasatosporales</taxon>
        <taxon>Streptomycetaceae</taxon>
        <taxon>Streptantibioticus</taxon>
    </lineage>
</organism>
<dbReference type="KEGG" id="scy:SCATT_25910"/>
<dbReference type="HOGENOM" id="CLU_032727_2_0_11"/>
<feature type="domain" description="BACON" evidence="2">
    <location>
        <begin position="426"/>
        <end position="493"/>
    </location>
</feature>
<proteinExistence type="predicted"/>
<dbReference type="Proteomes" id="UP000007842">
    <property type="component" value="Chromosome"/>
</dbReference>
<dbReference type="STRING" id="1003195.SCATT_25910"/>
<dbReference type="Gene3D" id="1.20.140.160">
    <property type="match status" value="1"/>
</dbReference>
<feature type="compositionally biased region" description="Low complexity" evidence="1">
    <location>
        <begin position="533"/>
        <end position="545"/>
    </location>
</feature>
<feature type="compositionally biased region" description="Polar residues" evidence="1">
    <location>
        <begin position="350"/>
        <end position="364"/>
    </location>
</feature>
<dbReference type="PATRIC" id="fig|1003195.29.peg.2597"/>
<evidence type="ECO:0000313" key="4">
    <source>
        <dbReference type="Proteomes" id="UP000007842"/>
    </source>
</evidence>
<keyword evidence="4" id="KW-1185">Reference proteome</keyword>
<reference evidence="4" key="1">
    <citation type="submission" date="2011-12" db="EMBL/GenBank/DDBJ databases">
        <title>Complete genome sequence of Streptomyces cattleya strain DSM 46488.</title>
        <authorList>
            <person name="Ou H.-Y."/>
            <person name="Li P."/>
            <person name="Zhao C."/>
            <person name="O'Hagan D."/>
            <person name="Deng Z."/>
        </authorList>
    </citation>
    <scope>NUCLEOTIDE SEQUENCE [LARGE SCALE GENOMIC DNA]</scope>
    <source>
        <strain evidence="4">ATCC 35852 / DSM 46488 / JCM 4925 / NBRC 14057 / NRRL 8057</strain>
    </source>
</reference>
<feature type="compositionally biased region" description="Pro residues" evidence="1">
    <location>
        <begin position="516"/>
        <end position="532"/>
    </location>
</feature>
<name>G8WWS5_STREN</name>
<dbReference type="Pfam" id="PF19190">
    <property type="entry name" value="BACON_2"/>
    <property type="match status" value="1"/>
</dbReference>
<evidence type="ECO:0000313" key="3">
    <source>
        <dbReference type="EMBL" id="AEW94962.1"/>
    </source>
</evidence>
<feature type="compositionally biased region" description="Low complexity" evidence="1">
    <location>
        <begin position="391"/>
        <end position="425"/>
    </location>
</feature>
<feature type="region of interest" description="Disordered" evidence="1">
    <location>
        <begin position="104"/>
        <end position="123"/>
    </location>
</feature>
<protein>
    <submittedName>
        <fullName evidence="3">Alanine-rich protein</fullName>
    </submittedName>
</protein>
<feature type="region of interest" description="Disordered" evidence="1">
    <location>
        <begin position="350"/>
        <end position="425"/>
    </location>
</feature>
<gene>
    <name evidence="3" type="ordered locus">SCATT_25910</name>
</gene>
<dbReference type="InterPro" id="IPR024361">
    <property type="entry name" value="BACON"/>
</dbReference>
<sequence length="545" mass="56530">MMSRHEHTPSHHHATGAHRAVPRATRQAPGGLPPQPAAPDEPYLDGLFTYCLSTLCEHDTAVAALADALAVAERHRGRLRDASLRRAWLYALARWACARHLAPAAPGTAPTAESTAGAAGHATAPLTAGAEARRRELAALAWPEAAGTTPQQRRAVELAVRHQLTEREVAAVLGTDRETARALVSSAACEIERTRIALAVVELGSCPAVARLAGDTHVLLGGTLHRGLVRHVDECPACRFTAEQAMAGGPWPGTATPAVLAVVEAPRAELAAALARSRRALRSTTYERRRGRRAVPRFDRHGFPQDDDERAGRRALFRRRAVTTTVVAAVVAAPALALWAAYRGTPHTADNQEASVSATGSDNGDTYPYPRADRSRPARPRRPGPAGGAPGPASAATADAGPPSPATGTAPPSAAPPGATRPSTAPARLTVTVHPQGADTVLTLTDDGGTPLRWSATTAAPWLRLSATGGELLPGRPVTVLVTVDHQAEPPGPWHARIALQPGATVVTLDGRGHTPAPPPSSSPPSTPPAGPASPAGHPSASGTR</sequence>
<dbReference type="eggNOG" id="COG1595">
    <property type="taxonomic scope" value="Bacteria"/>
</dbReference>
<accession>G8WWS5</accession>
<feature type="region of interest" description="Disordered" evidence="1">
    <location>
        <begin position="505"/>
        <end position="545"/>
    </location>
</feature>
<evidence type="ECO:0000259" key="2">
    <source>
        <dbReference type="Pfam" id="PF19190"/>
    </source>
</evidence>
<feature type="region of interest" description="Disordered" evidence="1">
    <location>
        <begin position="1"/>
        <end position="39"/>
    </location>
</feature>